<feature type="region of interest" description="Disordered" evidence="1">
    <location>
        <begin position="21"/>
        <end position="42"/>
    </location>
</feature>
<evidence type="ECO:0000313" key="4">
    <source>
        <dbReference type="EMBL" id="TGB03961.1"/>
    </source>
</evidence>
<dbReference type="Proteomes" id="UP000297982">
    <property type="component" value="Unassembled WGS sequence"/>
</dbReference>
<organism evidence="4 5">
    <name type="scientific">Halobacillus salinus</name>
    <dbReference type="NCBI Taxonomy" id="192814"/>
    <lineage>
        <taxon>Bacteria</taxon>
        <taxon>Bacillati</taxon>
        <taxon>Bacillota</taxon>
        <taxon>Bacilli</taxon>
        <taxon>Bacillales</taxon>
        <taxon>Bacillaceae</taxon>
        <taxon>Halobacillus</taxon>
    </lineage>
</organism>
<evidence type="ECO:0000256" key="2">
    <source>
        <dbReference type="SAM" id="SignalP"/>
    </source>
</evidence>
<dbReference type="STRING" id="192814.GCA_900166575_00884"/>
<proteinExistence type="predicted"/>
<gene>
    <name evidence="4" type="ORF">E4663_02845</name>
</gene>
<dbReference type="AlphaFoldDB" id="A0A4Z0H3F5"/>
<feature type="compositionally biased region" description="Polar residues" evidence="1">
    <location>
        <begin position="21"/>
        <end position="31"/>
    </location>
</feature>
<evidence type="ECO:0000256" key="1">
    <source>
        <dbReference type="SAM" id="MobiDB-lite"/>
    </source>
</evidence>
<feature type="signal peptide" evidence="2">
    <location>
        <begin position="1"/>
        <end position="19"/>
    </location>
</feature>
<feature type="chain" id="PRO_5038874419" description="YtkA-like domain-containing protein" evidence="2">
    <location>
        <begin position="20"/>
        <end position="261"/>
    </location>
</feature>
<feature type="domain" description="YtkA-like" evidence="3">
    <location>
        <begin position="166"/>
        <end position="242"/>
    </location>
</feature>
<keyword evidence="5" id="KW-1185">Reference proteome</keyword>
<sequence>MKMLLYSFLLATLVLSACGTDTPQEENTAQGTEDEKEEAEVAAVPEVEVITDEEPLPVSEETTIQAKVTQDGAPVDDAEYVDFEIWNEKDGQDSSNTIESEHVGDGVYEIQYTFEKKGTYQMYAHTQVGDLHTMPKVTVQVGEMKEDKTTAESGHDHKEGHGDSEFMVHLMTEQTFTAGEDNELVTHINRMEQPFEEAKVRFEISSDQLEAHKYIETEETNPGEYTSTFSFPSAGTYTVNVHYEKPDKEIHGHKEVKIEVK</sequence>
<evidence type="ECO:0000313" key="5">
    <source>
        <dbReference type="Proteomes" id="UP000297982"/>
    </source>
</evidence>
<dbReference type="PROSITE" id="PS51257">
    <property type="entry name" value="PROKAR_LIPOPROTEIN"/>
    <property type="match status" value="1"/>
</dbReference>
<protein>
    <recommendedName>
        <fullName evidence="3">YtkA-like domain-containing protein</fullName>
    </recommendedName>
</protein>
<accession>A0A4Z0H3F5</accession>
<keyword evidence="2" id="KW-0732">Signal</keyword>
<dbReference type="RefSeq" id="WP_135326622.1">
    <property type="nucleotide sequence ID" value="NZ_SRJC01000001.1"/>
</dbReference>
<dbReference type="EMBL" id="SRJC01000001">
    <property type="protein sequence ID" value="TGB03961.1"/>
    <property type="molecule type" value="Genomic_DNA"/>
</dbReference>
<dbReference type="Pfam" id="PF13115">
    <property type="entry name" value="YtkA"/>
    <property type="match status" value="2"/>
</dbReference>
<evidence type="ECO:0000259" key="3">
    <source>
        <dbReference type="Pfam" id="PF13115"/>
    </source>
</evidence>
<dbReference type="InterPro" id="IPR032693">
    <property type="entry name" value="YtkA-like_dom"/>
</dbReference>
<comment type="caution">
    <text evidence="4">The sequence shown here is derived from an EMBL/GenBank/DDBJ whole genome shotgun (WGS) entry which is preliminary data.</text>
</comment>
<feature type="domain" description="YtkA-like" evidence="3">
    <location>
        <begin position="46"/>
        <end position="125"/>
    </location>
</feature>
<name>A0A4Z0H3F5_9BACI</name>
<reference evidence="4 5" key="1">
    <citation type="journal article" date="2003" name="Int. J. Syst. Evol. Microbiol.">
        <title>Halobacillus salinus sp. nov., isolated from a salt lake on the coast of the East Sea in Korea.</title>
        <authorList>
            <person name="Yoon J.H."/>
            <person name="Kang K.H."/>
            <person name="Park Y.H."/>
        </authorList>
    </citation>
    <scope>NUCLEOTIDE SEQUENCE [LARGE SCALE GENOMIC DNA]</scope>
    <source>
        <strain evidence="4 5">HSL-3</strain>
    </source>
</reference>